<accession>B9SMH2</accession>
<dbReference type="OrthoDB" id="2015260at2759"/>
<dbReference type="GO" id="GO:0009055">
    <property type="term" value="F:electron transfer activity"/>
    <property type="evidence" value="ECO:0007669"/>
    <property type="project" value="InterPro"/>
</dbReference>
<feature type="chain" id="PRO_5002889522" evidence="3">
    <location>
        <begin position="22"/>
        <end position="163"/>
    </location>
</feature>
<dbReference type="Gene3D" id="2.60.40.420">
    <property type="entry name" value="Cupredoxins - blue copper proteins"/>
    <property type="match status" value="1"/>
</dbReference>
<dbReference type="InterPro" id="IPR003245">
    <property type="entry name" value="Phytocyanin_dom"/>
</dbReference>
<dbReference type="Pfam" id="PF02298">
    <property type="entry name" value="Cu_bind_like"/>
    <property type="match status" value="1"/>
</dbReference>
<keyword evidence="3" id="KW-0732">Signal</keyword>
<dbReference type="OMA" id="CATAETH"/>
<gene>
    <name evidence="5" type="ORF">RCOM_1075020</name>
</gene>
<dbReference type="PANTHER" id="PTHR33021">
    <property type="entry name" value="BLUE COPPER PROTEIN"/>
    <property type="match status" value="1"/>
</dbReference>
<evidence type="ECO:0000313" key="6">
    <source>
        <dbReference type="Proteomes" id="UP000008311"/>
    </source>
</evidence>
<proteinExistence type="predicted"/>
<dbReference type="FunFam" id="2.60.40.420:FF:000034">
    <property type="entry name" value="Cupredoxin superfamily protein"/>
    <property type="match status" value="1"/>
</dbReference>
<dbReference type="AlphaFoldDB" id="B9SMH2"/>
<dbReference type="InterPro" id="IPR008972">
    <property type="entry name" value="Cupredoxin"/>
</dbReference>
<keyword evidence="2" id="KW-0325">Glycoprotein</keyword>
<evidence type="ECO:0000256" key="3">
    <source>
        <dbReference type="SAM" id="SignalP"/>
    </source>
</evidence>
<evidence type="ECO:0000259" key="4">
    <source>
        <dbReference type="PROSITE" id="PS51485"/>
    </source>
</evidence>
<reference evidence="6" key="1">
    <citation type="journal article" date="2010" name="Nat. Biotechnol.">
        <title>Draft genome sequence of the oilseed species Ricinus communis.</title>
        <authorList>
            <person name="Chan A.P."/>
            <person name="Crabtree J."/>
            <person name="Zhao Q."/>
            <person name="Lorenzi H."/>
            <person name="Orvis J."/>
            <person name="Puiu D."/>
            <person name="Melake-Berhan A."/>
            <person name="Jones K.M."/>
            <person name="Redman J."/>
            <person name="Chen G."/>
            <person name="Cahoon E.B."/>
            <person name="Gedil M."/>
            <person name="Stanke M."/>
            <person name="Haas B.J."/>
            <person name="Wortman J.R."/>
            <person name="Fraser-Liggett C.M."/>
            <person name="Ravel J."/>
            <person name="Rabinowicz P.D."/>
        </authorList>
    </citation>
    <scope>NUCLEOTIDE SEQUENCE [LARGE SCALE GENOMIC DNA]</scope>
    <source>
        <strain evidence="6">cv. Hale</strain>
    </source>
</reference>
<dbReference type="PANTHER" id="PTHR33021:SF522">
    <property type="entry name" value="PHYTOCYANIN DOMAIN-CONTAINING PROTEIN"/>
    <property type="match status" value="1"/>
</dbReference>
<feature type="domain" description="Phytocyanin" evidence="4">
    <location>
        <begin position="23"/>
        <end position="124"/>
    </location>
</feature>
<dbReference type="InterPro" id="IPR039391">
    <property type="entry name" value="Phytocyanin-like"/>
</dbReference>
<dbReference type="PROSITE" id="PS51485">
    <property type="entry name" value="PHYTOCYANIN"/>
    <property type="match status" value="1"/>
</dbReference>
<evidence type="ECO:0000256" key="2">
    <source>
        <dbReference type="ARBA" id="ARBA00023180"/>
    </source>
</evidence>
<dbReference type="InParanoid" id="B9SMH2"/>
<dbReference type="GO" id="GO:0005886">
    <property type="term" value="C:plasma membrane"/>
    <property type="evidence" value="ECO:0000318"/>
    <property type="project" value="GO_Central"/>
</dbReference>
<dbReference type="eggNOG" id="ENOG502S9FB">
    <property type="taxonomic scope" value="Eukaryota"/>
</dbReference>
<sequence>MGRRWIGFLIVLLPLLDSTAAATKFTVGDGIGWAVPSNASFYDEWASDKTFQVGDSIVFNWSEVHNVLEVTSKSEYDNCTTTNGILRQTSPVTIDLTANSTLYFICTVGQHCALGQKVTIKVGNGISSPSPSSPSNSANPSCSATALFTVLTAAVIYFLRSLA</sequence>
<name>B9SMH2_RICCO</name>
<dbReference type="EMBL" id="EQ974034">
    <property type="protein sequence ID" value="EEF35204.1"/>
    <property type="molecule type" value="Genomic_DNA"/>
</dbReference>
<dbReference type="Proteomes" id="UP000008311">
    <property type="component" value="Unassembled WGS sequence"/>
</dbReference>
<feature type="signal peptide" evidence="3">
    <location>
        <begin position="1"/>
        <end position="21"/>
    </location>
</feature>
<dbReference type="STRING" id="3988.B9SMH2"/>
<organism evidence="5 6">
    <name type="scientific">Ricinus communis</name>
    <name type="common">Castor bean</name>
    <dbReference type="NCBI Taxonomy" id="3988"/>
    <lineage>
        <taxon>Eukaryota</taxon>
        <taxon>Viridiplantae</taxon>
        <taxon>Streptophyta</taxon>
        <taxon>Embryophyta</taxon>
        <taxon>Tracheophyta</taxon>
        <taxon>Spermatophyta</taxon>
        <taxon>Magnoliopsida</taxon>
        <taxon>eudicotyledons</taxon>
        <taxon>Gunneridae</taxon>
        <taxon>Pentapetalae</taxon>
        <taxon>rosids</taxon>
        <taxon>fabids</taxon>
        <taxon>Malpighiales</taxon>
        <taxon>Euphorbiaceae</taxon>
        <taxon>Acalyphoideae</taxon>
        <taxon>Acalypheae</taxon>
        <taxon>Ricinus</taxon>
    </lineage>
</organism>
<keyword evidence="6" id="KW-1185">Reference proteome</keyword>
<dbReference type="CDD" id="cd13920">
    <property type="entry name" value="Stellacyanin"/>
    <property type="match status" value="1"/>
</dbReference>
<protein>
    <submittedName>
        <fullName evidence="5">Cucumber peeling cupredoxin, putative</fullName>
    </submittedName>
</protein>
<keyword evidence="1" id="KW-1015">Disulfide bond</keyword>
<evidence type="ECO:0000256" key="1">
    <source>
        <dbReference type="ARBA" id="ARBA00023157"/>
    </source>
</evidence>
<dbReference type="SUPFAM" id="SSF49503">
    <property type="entry name" value="Cupredoxins"/>
    <property type="match status" value="1"/>
</dbReference>
<dbReference type="KEGG" id="rcu:8270214"/>
<evidence type="ECO:0000313" key="5">
    <source>
        <dbReference type="EMBL" id="EEF35204.1"/>
    </source>
</evidence>